<sequence>SHTPTYERRELTKEDRAEVEASIKVRLGMLPAPAQIGNKDDSSPSSKEKSVSRSPSPMRESCSEAEQTTGQEDAASDANNSNRSGRPSSRGGSCNEASESSPARRTDG</sequence>
<organism evidence="2 3">
    <name type="scientific">Perkinsus olseni</name>
    <name type="common">Perkinsus atlanticus</name>
    <dbReference type="NCBI Taxonomy" id="32597"/>
    <lineage>
        <taxon>Eukaryota</taxon>
        <taxon>Sar</taxon>
        <taxon>Alveolata</taxon>
        <taxon>Perkinsozoa</taxon>
        <taxon>Perkinsea</taxon>
        <taxon>Perkinsida</taxon>
        <taxon>Perkinsidae</taxon>
        <taxon>Perkinsus</taxon>
    </lineage>
</organism>
<gene>
    <name evidence="2" type="ORF">FOZ62_016538</name>
</gene>
<proteinExistence type="predicted"/>
<accession>A0A7J6QDG9</accession>
<comment type="caution">
    <text evidence="2">The sequence shown here is derived from an EMBL/GenBank/DDBJ whole genome shotgun (WGS) entry which is preliminary data.</text>
</comment>
<dbReference type="EMBL" id="JABANM010030420">
    <property type="protein sequence ID" value="KAF4706272.1"/>
    <property type="molecule type" value="Genomic_DNA"/>
</dbReference>
<protein>
    <submittedName>
        <fullName evidence="2">Uncharacterized protein</fullName>
    </submittedName>
</protein>
<feature type="non-terminal residue" evidence="2">
    <location>
        <position position="1"/>
    </location>
</feature>
<feature type="compositionally biased region" description="Low complexity" evidence="1">
    <location>
        <begin position="79"/>
        <end position="93"/>
    </location>
</feature>
<feature type="region of interest" description="Disordered" evidence="1">
    <location>
        <begin position="26"/>
        <end position="108"/>
    </location>
</feature>
<evidence type="ECO:0000313" key="2">
    <source>
        <dbReference type="EMBL" id="KAF4706272.1"/>
    </source>
</evidence>
<reference evidence="2 3" key="1">
    <citation type="submission" date="2020-04" db="EMBL/GenBank/DDBJ databases">
        <title>Perkinsus olseni comparative genomics.</title>
        <authorList>
            <person name="Bogema D.R."/>
        </authorList>
    </citation>
    <scope>NUCLEOTIDE SEQUENCE [LARGE SCALE GENOMIC DNA]</scope>
    <source>
        <strain evidence="2">ATCC PRA-205</strain>
    </source>
</reference>
<feature type="compositionally biased region" description="Basic and acidic residues" evidence="1">
    <location>
        <begin position="38"/>
        <end position="51"/>
    </location>
</feature>
<evidence type="ECO:0000256" key="1">
    <source>
        <dbReference type="SAM" id="MobiDB-lite"/>
    </source>
</evidence>
<dbReference type="AlphaFoldDB" id="A0A7J6QDG9"/>
<dbReference type="Proteomes" id="UP000574390">
    <property type="component" value="Unassembled WGS sequence"/>
</dbReference>
<feature type="non-terminal residue" evidence="2">
    <location>
        <position position="108"/>
    </location>
</feature>
<name>A0A7J6QDG9_PEROL</name>
<evidence type="ECO:0000313" key="3">
    <source>
        <dbReference type="Proteomes" id="UP000574390"/>
    </source>
</evidence>